<dbReference type="EMBL" id="BMIY01000001">
    <property type="protein sequence ID" value="GGG48751.1"/>
    <property type="molecule type" value="Genomic_DNA"/>
</dbReference>
<dbReference type="RefSeq" id="WP_068812601.1">
    <property type="nucleotide sequence ID" value="NZ_BMIY01000001.1"/>
</dbReference>
<evidence type="ECO:0000313" key="2">
    <source>
        <dbReference type="EMBL" id="GGG48751.1"/>
    </source>
</evidence>
<dbReference type="PANTHER" id="PTHR42828:SF3">
    <property type="entry name" value="THREONYLCARBAMOYL-AMP SYNTHASE"/>
    <property type="match status" value="1"/>
</dbReference>
<keyword evidence="3" id="KW-1185">Reference proteome</keyword>
<proteinExistence type="predicted"/>
<reference evidence="2" key="2">
    <citation type="submission" date="2020-09" db="EMBL/GenBank/DDBJ databases">
        <authorList>
            <person name="Sun Q."/>
            <person name="Zhou Y."/>
        </authorList>
    </citation>
    <scope>NUCLEOTIDE SEQUENCE</scope>
    <source>
        <strain evidence="2">CGMCC 1.15425</strain>
    </source>
</reference>
<dbReference type="SUPFAM" id="SSF55821">
    <property type="entry name" value="YrdC/RibB"/>
    <property type="match status" value="1"/>
</dbReference>
<dbReference type="AlphaFoldDB" id="A0A917GK52"/>
<sequence>MAKRSAQILKIHPVDPEPRLIRQAAQQLMAGDVIVYPTDSTYALACHIGDKAALEKIRRIRQLADKHNFTLMCRDLSELATYARVSNTAYRLLKAFTPGPYTFLLSATAEVPRRLMHPKRKTIGLRVPDHPVTQALLEAVGEPFMSTSLILPGDDLPLSEVFEIEEQLGNQVDLIIESGACGVEPTTVVDLVDGVPDIVRVGLGDPSPFEA</sequence>
<reference evidence="2" key="1">
    <citation type="journal article" date="2014" name="Int. J. Syst. Evol. Microbiol.">
        <title>Complete genome sequence of Corynebacterium casei LMG S-19264T (=DSM 44701T), isolated from a smear-ripened cheese.</title>
        <authorList>
            <consortium name="US DOE Joint Genome Institute (JGI-PGF)"/>
            <person name="Walter F."/>
            <person name="Albersmeier A."/>
            <person name="Kalinowski J."/>
            <person name="Ruckert C."/>
        </authorList>
    </citation>
    <scope>NUCLEOTIDE SEQUENCE</scope>
    <source>
        <strain evidence="2">CGMCC 1.15425</strain>
    </source>
</reference>
<dbReference type="GO" id="GO:0003725">
    <property type="term" value="F:double-stranded RNA binding"/>
    <property type="evidence" value="ECO:0007669"/>
    <property type="project" value="InterPro"/>
</dbReference>
<dbReference type="PANTHER" id="PTHR42828">
    <property type="entry name" value="DHBP SYNTHASE RIBB-LIKE ALPHA/BETA DOMAIN-CONTAINING PROTEIN"/>
    <property type="match status" value="1"/>
</dbReference>
<protein>
    <submittedName>
        <fullName evidence="2">Threonylcarbamoyl-AMP synthase</fullName>
    </submittedName>
</protein>
<dbReference type="PROSITE" id="PS51163">
    <property type="entry name" value="YRDC"/>
    <property type="match status" value="1"/>
</dbReference>
<accession>A0A917GK52</accession>
<evidence type="ECO:0000259" key="1">
    <source>
        <dbReference type="PROSITE" id="PS51163"/>
    </source>
</evidence>
<gene>
    <name evidence="2" type="ORF">GCM10011403_02270</name>
</gene>
<name>A0A917GK52_9GAMM</name>
<dbReference type="OrthoDB" id="9781656at2"/>
<dbReference type="Pfam" id="PF01300">
    <property type="entry name" value="Sua5_yciO_yrdC"/>
    <property type="match status" value="1"/>
</dbReference>
<organism evidence="2 3">
    <name type="scientific">Pseudohongiella nitratireducens</name>
    <dbReference type="NCBI Taxonomy" id="1768907"/>
    <lineage>
        <taxon>Bacteria</taxon>
        <taxon>Pseudomonadati</taxon>
        <taxon>Pseudomonadota</taxon>
        <taxon>Gammaproteobacteria</taxon>
        <taxon>Pseudomonadales</taxon>
        <taxon>Pseudohongiellaceae</taxon>
        <taxon>Pseudohongiella</taxon>
    </lineage>
</organism>
<comment type="caution">
    <text evidence="2">The sequence shown here is derived from an EMBL/GenBank/DDBJ whole genome shotgun (WGS) entry which is preliminary data.</text>
</comment>
<dbReference type="Proteomes" id="UP000627715">
    <property type="component" value="Unassembled WGS sequence"/>
</dbReference>
<evidence type="ECO:0000313" key="3">
    <source>
        <dbReference type="Proteomes" id="UP000627715"/>
    </source>
</evidence>
<feature type="domain" description="YrdC-like" evidence="1">
    <location>
        <begin position="18"/>
        <end position="204"/>
    </location>
</feature>
<dbReference type="Gene3D" id="3.90.870.10">
    <property type="entry name" value="DHBP synthase"/>
    <property type="match status" value="1"/>
</dbReference>
<dbReference type="NCBIfam" id="TIGR00057">
    <property type="entry name" value="L-threonylcarbamoyladenylate synthase"/>
    <property type="match status" value="1"/>
</dbReference>
<dbReference type="InterPro" id="IPR052532">
    <property type="entry name" value="SUA5_domain"/>
</dbReference>
<dbReference type="InterPro" id="IPR006070">
    <property type="entry name" value="Sua5-like_dom"/>
</dbReference>
<dbReference type="InterPro" id="IPR017945">
    <property type="entry name" value="DHBP_synth_RibB-like_a/b_dom"/>
</dbReference>